<feature type="region of interest" description="Disordered" evidence="1">
    <location>
        <begin position="1"/>
        <end position="34"/>
    </location>
</feature>
<dbReference type="Proteomes" id="UP000509462">
    <property type="component" value="Segment"/>
</dbReference>
<feature type="compositionally biased region" description="Basic and acidic residues" evidence="1">
    <location>
        <begin position="21"/>
        <end position="33"/>
    </location>
</feature>
<reference evidence="2" key="1">
    <citation type="submission" date="2020-04" db="EMBL/GenBank/DDBJ databases">
        <authorList>
            <person name="Kumar P."/>
            <person name="Meghvansi M.K."/>
            <person name="Kamboj D.V."/>
        </authorList>
    </citation>
    <scope>NUCLEOTIDE SEQUENCE [LARGE SCALE GENOMIC DNA]</scope>
</reference>
<name>A0A9X9SF11_9CAUD</name>
<accession>A0A9X9SF11</accession>
<sequence length="63" mass="7607">MGKGRDKSGSAKRKKVLKNLPDPERYEPPDYKNLEPVYDDFSDEDWKDTRRIVLNWLIELRRK</sequence>
<protein>
    <submittedName>
        <fullName evidence="2">Uncharacterized protein</fullName>
    </submittedName>
</protein>
<keyword evidence="3" id="KW-1185">Reference proteome</keyword>
<evidence type="ECO:0000313" key="3">
    <source>
        <dbReference type="Proteomes" id="UP000509462"/>
    </source>
</evidence>
<organism evidence="2 3">
    <name type="scientific">Vibrio phage Vc1</name>
    <dbReference type="NCBI Taxonomy" id="1480731"/>
    <lineage>
        <taxon>Viruses</taxon>
        <taxon>Duplodnaviria</taxon>
        <taxon>Heunggongvirae</taxon>
        <taxon>Uroviricota</taxon>
        <taxon>Caudoviricetes</taxon>
        <taxon>Drexlerviridae</taxon>
        <taxon>Jhansiroadvirus</taxon>
        <taxon>Jhansiroadvirus gwaliVC1</taxon>
    </lineage>
</organism>
<evidence type="ECO:0000313" key="2">
    <source>
        <dbReference type="EMBL" id="WEY17699.1"/>
    </source>
</evidence>
<dbReference type="EMBL" id="MT360682">
    <property type="protein sequence ID" value="WEY17699.1"/>
    <property type="molecule type" value="Genomic_DNA"/>
</dbReference>
<evidence type="ECO:0000256" key="1">
    <source>
        <dbReference type="SAM" id="MobiDB-lite"/>
    </source>
</evidence>
<gene>
    <name evidence="2" type="ORF">VC1_39</name>
</gene>
<proteinExistence type="predicted"/>